<dbReference type="STRING" id="46177.SAMN05660976_07183"/>
<gene>
    <name evidence="2" type="ORF">SAMN05660976_07183</name>
</gene>
<dbReference type="InterPro" id="IPR039422">
    <property type="entry name" value="MarR/SlyA-like"/>
</dbReference>
<dbReference type="InterPro" id="IPR000835">
    <property type="entry name" value="HTH_MarR-typ"/>
</dbReference>
<evidence type="ECO:0000313" key="3">
    <source>
        <dbReference type="Proteomes" id="UP000198953"/>
    </source>
</evidence>
<dbReference type="GO" id="GO:0006950">
    <property type="term" value="P:response to stress"/>
    <property type="evidence" value="ECO:0007669"/>
    <property type="project" value="TreeGrafter"/>
</dbReference>
<name>A0A1H8F9A5_9ACTN</name>
<dbReference type="OrthoDB" id="9783504at2"/>
<dbReference type="SUPFAM" id="SSF46785">
    <property type="entry name" value="Winged helix' DNA-binding domain"/>
    <property type="match status" value="1"/>
</dbReference>
<evidence type="ECO:0000259" key="1">
    <source>
        <dbReference type="PROSITE" id="PS50995"/>
    </source>
</evidence>
<reference evidence="2 3" key="1">
    <citation type="submission" date="2016-10" db="EMBL/GenBank/DDBJ databases">
        <authorList>
            <person name="de Groot N.N."/>
        </authorList>
    </citation>
    <scope>NUCLEOTIDE SEQUENCE [LARGE SCALE GENOMIC DNA]</scope>
    <source>
        <strain evidence="2 3">DSM 43357</strain>
    </source>
</reference>
<dbReference type="InterPro" id="IPR036388">
    <property type="entry name" value="WH-like_DNA-bd_sf"/>
</dbReference>
<dbReference type="InterPro" id="IPR036390">
    <property type="entry name" value="WH_DNA-bd_sf"/>
</dbReference>
<dbReference type="AlphaFoldDB" id="A0A1H8F9A5"/>
<dbReference type="PANTHER" id="PTHR33164:SF43">
    <property type="entry name" value="HTH-TYPE TRANSCRIPTIONAL REPRESSOR YETL"/>
    <property type="match status" value="1"/>
</dbReference>
<dbReference type="EMBL" id="FOBF01000024">
    <property type="protein sequence ID" value="SEN27628.1"/>
    <property type="molecule type" value="Genomic_DNA"/>
</dbReference>
<dbReference type="PANTHER" id="PTHR33164">
    <property type="entry name" value="TRANSCRIPTIONAL REGULATOR, MARR FAMILY"/>
    <property type="match status" value="1"/>
</dbReference>
<dbReference type="Proteomes" id="UP000198953">
    <property type="component" value="Unassembled WGS sequence"/>
</dbReference>
<organism evidence="2 3">
    <name type="scientific">Nonomuraea pusilla</name>
    <dbReference type="NCBI Taxonomy" id="46177"/>
    <lineage>
        <taxon>Bacteria</taxon>
        <taxon>Bacillati</taxon>
        <taxon>Actinomycetota</taxon>
        <taxon>Actinomycetes</taxon>
        <taxon>Streptosporangiales</taxon>
        <taxon>Streptosporangiaceae</taxon>
        <taxon>Nonomuraea</taxon>
    </lineage>
</organism>
<feature type="domain" description="HTH marR-type" evidence="1">
    <location>
        <begin position="17"/>
        <end position="150"/>
    </location>
</feature>
<dbReference type="GO" id="GO:0003700">
    <property type="term" value="F:DNA-binding transcription factor activity"/>
    <property type="evidence" value="ECO:0007669"/>
    <property type="project" value="InterPro"/>
</dbReference>
<protein>
    <submittedName>
        <fullName evidence="2">Transcriptional regulator, MarR family</fullName>
    </submittedName>
</protein>
<dbReference type="PROSITE" id="PS50995">
    <property type="entry name" value="HTH_MARR_2"/>
    <property type="match status" value="1"/>
</dbReference>
<dbReference type="SMART" id="SM00347">
    <property type="entry name" value="HTH_MARR"/>
    <property type="match status" value="1"/>
</dbReference>
<sequence length="207" mass="21971">MSVNGDAGHPPDQPPLDRRLADALERLTHAVRTLAVAGSQANGLSVVQLHALLALASHPAERRRVGALAEEFAVTAPTMSDAVSALERKGLVVRAAVPGDARRRELTLTPEGEALTARLSGWDGPLLEALGTLPAEERAALLQAALDLIAGLRRAGVITVDRSCVSCRFFRRDARDDPAAPHYCGLLEQPLPRAGLRVSCPEHQPAT</sequence>
<proteinExistence type="predicted"/>
<keyword evidence="3" id="KW-1185">Reference proteome</keyword>
<dbReference type="Gene3D" id="1.10.10.10">
    <property type="entry name" value="Winged helix-like DNA-binding domain superfamily/Winged helix DNA-binding domain"/>
    <property type="match status" value="1"/>
</dbReference>
<accession>A0A1H8F9A5</accession>
<evidence type="ECO:0000313" key="2">
    <source>
        <dbReference type="EMBL" id="SEN27628.1"/>
    </source>
</evidence>
<dbReference type="Pfam" id="PF12802">
    <property type="entry name" value="MarR_2"/>
    <property type="match status" value="1"/>
</dbReference>